<keyword evidence="4" id="KW-1185">Reference proteome</keyword>
<keyword evidence="1" id="KW-0812">Transmembrane</keyword>
<gene>
    <name evidence="3" type="ORF">ACJRO7_031142</name>
</gene>
<dbReference type="Pfam" id="PF04578">
    <property type="entry name" value="DUF594"/>
    <property type="match status" value="1"/>
</dbReference>
<feature type="domain" description="DUF4220" evidence="2">
    <location>
        <begin position="51"/>
        <end position="385"/>
    </location>
</feature>
<feature type="transmembrane region" description="Helical" evidence="1">
    <location>
        <begin position="130"/>
        <end position="155"/>
    </location>
</feature>
<feature type="transmembrane region" description="Helical" evidence="1">
    <location>
        <begin position="322"/>
        <end position="342"/>
    </location>
</feature>
<dbReference type="InterPro" id="IPR025315">
    <property type="entry name" value="DUF4220"/>
</dbReference>
<dbReference type="InterPro" id="IPR007658">
    <property type="entry name" value="DUF594"/>
</dbReference>
<name>A0ABD3JFQ9_EUCGL</name>
<dbReference type="AlphaFoldDB" id="A0ABD3JFQ9"/>
<dbReference type="EMBL" id="JBJKBG010000008">
    <property type="protein sequence ID" value="KAL3726199.1"/>
    <property type="molecule type" value="Genomic_DNA"/>
</dbReference>
<dbReference type="PANTHER" id="PTHR31325">
    <property type="entry name" value="OS01G0798800 PROTEIN-RELATED"/>
    <property type="match status" value="1"/>
</dbReference>
<dbReference type="Proteomes" id="UP001634007">
    <property type="component" value="Unassembled WGS sequence"/>
</dbReference>
<sequence>MQVFSPRFMELWEEWELRGAAFLSLTLQILLICMGNRRKYVHSAWLRGIVWLAYLMADPVAIYTLGIITNKLRKVSSQGVDTNTQLNAFWSPFLLLHLGGPDTITAYALEDNQLWLRQLFHLVTQAGVTFYIFLMAVTSPNLSILTMVMIVAGLIKYGERVYVLWTASSQQFRNSIPDPPSNYSKIMELQELLEAEGYTVIPLEVIEVCDVENSVDGPQGELLAAKRLINIFQRLFADLPLSFDDSRTSQLVLANKDALSTFKIIEIELRIVYDFLYTKAMAIYTNWGFARRIVGLFLTCIVLVLFILIADQQSSRADYCMSLILLAVAIFLEIYALTDLLFSDRTACWLIKKKNSAILHLINWLQPLTERRRWSDHMAQFSVLRFAFKEKHYPCHRLLEFLHIDEMVNKPLYIHHEKVTDDIKNFIVSCIREMQSQSTAPGSRVVGLSACVEHLQWTMEFEFDQIILIWHIATELWYGLERKYMEAKRCKYLSRYMLYILVMHPEMLPTGIGRIKFRETYIEAMKFFDGKKRERLRLNMASAYKQLQKQVNIELNLMVTRGEKSKYLLFHGCRLALQLRGETEDKIPQGNVVSIMWVKILCFAAIKCKADYHAQQRRRGGELLTHVWFMLAHFGLTDHFQIPHTPAIAELIVR</sequence>
<accession>A0ABD3JFQ9</accession>
<evidence type="ECO:0000313" key="3">
    <source>
        <dbReference type="EMBL" id="KAL3726199.1"/>
    </source>
</evidence>
<feature type="transmembrane region" description="Helical" evidence="1">
    <location>
        <begin position="20"/>
        <end position="37"/>
    </location>
</feature>
<evidence type="ECO:0000259" key="2">
    <source>
        <dbReference type="Pfam" id="PF13968"/>
    </source>
</evidence>
<comment type="caution">
    <text evidence="3">The sequence shown here is derived from an EMBL/GenBank/DDBJ whole genome shotgun (WGS) entry which is preliminary data.</text>
</comment>
<evidence type="ECO:0000313" key="4">
    <source>
        <dbReference type="Proteomes" id="UP001634007"/>
    </source>
</evidence>
<proteinExistence type="predicted"/>
<keyword evidence="1" id="KW-0472">Membrane</keyword>
<reference evidence="3 4" key="1">
    <citation type="submission" date="2024-11" db="EMBL/GenBank/DDBJ databases">
        <title>Chromosome-level genome assembly of Eucalyptus globulus Labill. provides insights into its genome evolution.</title>
        <authorList>
            <person name="Li X."/>
        </authorList>
    </citation>
    <scope>NUCLEOTIDE SEQUENCE [LARGE SCALE GENOMIC DNA]</scope>
    <source>
        <strain evidence="3">CL2024</strain>
        <tissue evidence="3">Fresh tender leaves</tissue>
    </source>
</reference>
<protein>
    <recommendedName>
        <fullName evidence="2">DUF4220 domain-containing protein</fullName>
    </recommendedName>
</protein>
<dbReference type="Pfam" id="PF13968">
    <property type="entry name" value="DUF4220"/>
    <property type="match status" value="1"/>
</dbReference>
<feature type="transmembrane region" description="Helical" evidence="1">
    <location>
        <begin position="289"/>
        <end position="310"/>
    </location>
</feature>
<evidence type="ECO:0000256" key="1">
    <source>
        <dbReference type="SAM" id="Phobius"/>
    </source>
</evidence>
<keyword evidence="1" id="KW-1133">Transmembrane helix</keyword>
<organism evidence="3 4">
    <name type="scientific">Eucalyptus globulus</name>
    <name type="common">Tasmanian blue gum</name>
    <dbReference type="NCBI Taxonomy" id="34317"/>
    <lineage>
        <taxon>Eukaryota</taxon>
        <taxon>Viridiplantae</taxon>
        <taxon>Streptophyta</taxon>
        <taxon>Embryophyta</taxon>
        <taxon>Tracheophyta</taxon>
        <taxon>Spermatophyta</taxon>
        <taxon>Magnoliopsida</taxon>
        <taxon>eudicotyledons</taxon>
        <taxon>Gunneridae</taxon>
        <taxon>Pentapetalae</taxon>
        <taxon>rosids</taxon>
        <taxon>malvids</taxon>
        <taxon>Myrtales</taxon>
        <taxon>Myrtaceae</taxon>
        <taxon>Myrtoideae</taxon>
        <taxon>Eucalypteae</taxon>
        <taxon>Eucalyptus</taxon>
    </lineage>
</organism>
<feature type="transmembrane region" description="Helical" evidence="1">
    <location>
        <begin position="49"/>
        <end position="68"/>
    </location>
</feature>